<feature type="domain" description="EF-hand" evidence="3">
    <location>
        <begin position="59"/>
        <end position="94"/>
    </location>
</feature>
<protein>
    <submittedName>
        <fullName evidence="4">Calcium sensor EFh</fullName>
    </submittedName>
</protein>
<name>A0A917ZZJ0_9ACTN</name>
<gene>
    <name evidence="4" type="ORF">GCM10012278_07410</name>
</gene>
<dbReference type="InterPro" id="IPR002048">
    <property type="entry name" value="EF_hand_dom"/>
</dbReference>
<reference evidence="4" key="2">
    <citation type="submission" date="2020-09" db="EMBL/GenBank/DDBJ databases">
        <authorList>
            <person name="Sun Q."/>
            <person name="Zhou Y."/>
        </authorList>
    </citation>
    <scope>NUCLEOTIDE SEQUENCE</scope>
    <source>
        <strain evidence="4">CGMCC 4.7430</strain>
    </source>
</reference>
<dbReference type="RefSeq" id="WP_189137000.1">
    <property type="nucleotide sequence ID" value="NZ_BMNK01000001.1"/>
</dbReference>
<evidence type="ECO:0000256" key="1">
    <source>
        <dbReference type="ARBA" id="ARBA00022723"/>
    </source>
</evidence>
<dbReference type="SMART" id="SM00054">
    <property type="entry name" value="EFh"/>
    <property type="match status" value="4"/>
</dbReference>
<feature type="domain" description="EF-hand" evidence="3">
    <location>
        <begin position="8"/>
        <end position="43"/>
    </location>
</feature>
<evidence type="ECO:0000313" key="4">
    <source>
        <dbReference type="EMBL" id="GGP01985.1"/>
    </source>
</evidence>
<keyword evidence="2" id="KW-0677">Repeat</keyword>
<dbReference type="InterPro" id="IPR011992">
    <property type="entry name" value="EF-hand-dom_pair"/>
</dbReference>
<organism evidence="4 5">
    <name type="scientific">Nonomuraea glycinis</name>
    <dbReference type="NCBI Taxonomy" id="2047744"/>
    <lineage>
        <taxon>Bacteria</taxon>
        <taxon>Bacillati</taxon>
        <taxon>Actinomycetota</taxon>
        <taxon>Actinomycetes</taxon>
        <taxon>Streptosporangiales</taxon>
        <taxon>Streptosporangiaceae</taxon>
        <taxon>Nonomuraea</taxon>
    </lineage>
</organism>
<keyword evidence="1" id="KW-0479">Metal-binding</keyword>
<dbReference type="Pfam" id="PF13499">
    <property type="entry name" value="EF-hand_7"/>
    <property type="match status" value="1"/>
</dbReference>
<dbReference type="Proteomes" id="UP000660745">
    <property type="component" value="Unassembled WGS sequence"/>
</dbReference>
<dbReference type="PROSITE" id="PS50222">
    <property type="entry name" value="EF_HAND_2"/>
    <property type="match status" value="3"/>
</dbReference>
<feature type="domain" description="EF-hand" evidence="3">
    <location>
        <begin position="101"/>
        <end position="136"/>
    </location>
</feature>
<comment type="caution">
    <text evidence="4">The sequence shown here is derived from an EMBL/GenBank/DDBJ whole genome shotgun (WGS) entry which is preliminary data.</text>
</comment>
<dbReference type="Pfam" id="PF13202">
    <property type="entry name" value="EF-hand_5"/>
    <property type="match status" value="1"/>
</dbReference>
<evidence type="ECO:0000256" key="2">
    <source>
        <dbReference type="ARBA" id="ARBA00022737"/>
    </source>
</evidence>
<dbReference type="EMBL" id="BMNK01000001">
    <property type="protein sequence ID" value="GGP01985.1"/>
    <property type="molecule type" value="Genomic_DNA"/>
</dbReference>
<proteinExistence type="predicted"/>
<keyword evidence="5" id="KW-1185">Reference proteome</keyword>
<evidence type="ECO:0000259" key="3">
    <source>
        <dbReference type="PROSITE" id="PS50222"/>
    </source>
</evidence>
<sequence>MAFAVPDILTRKFDKRFALFDADGDGVLTKDDFEAAAGRFLVAFGVPADSAKGRDVLAAYASMWNALIHSADNDSDGRLTRAEFVAFLAGDEFRTNGYAVTAGRIAESILAVCDTDGDGRISYEEFATIPGISALPDDERREVFGRLDINASGHLDVGEIHAAQRDFYSSTDPDAPGNLIFGRL</sequence>
<reference evidence="4" key="1">
    <citation type="journal article" date="2014" name="Int. J. Syst. Evol. Microbiol.">
        <title>Complete genome sequence of Corynebacterium casei LMG S-19264T (=DSM 44701T), isolated from a smear-ripened cheese.</title>
        <authorList>
            <consortium name="US DOE Joint Genome Institute (JGI-PGF)"/>
            <person name="Walter F."/>
            <person name="Albersmeier A."/>
            <person name="Kalinowski J."/>
            <person name="Ruckert C."/>
        </authorList>
    </citation>
    <scope>NUCLEOTIDE SEQUENCE</scope>
    <source>
        <strain evidence="4">CGMCC 4.7430</strain>
    </source>
</reference>
<dbReference type="PANTHER" id="PTHR10827:SF98">
    <property type="entry name" value="45 KDA CALCIUM-BINDING PROTEIN"/>
    <property type="match status" value="1"/>
</dbReference>
<dbReference type="Gene3D" id="1.10.238.10">
    <property type="entry name" value="EF-hand"/>
    <property type="match status" value="1"/>
</dbReference>
<dbReference type="GO" id="GO:0005509">
    <property type="term" value="F:calcium ion binding"/>
    <property type="evidence" value="ECO:0007669"/>
    <property type="project" value="InterPro"/>
</dbReference>
<accession>A0A917ZZJ0</accession>
<dbReference type="PROSITE" id="PS00018">
    <property type="entry name" value="EF_HAND_1"/>
    <property type="match status" value="4"/>
</dbReference>
<dbReference type="InterPro" id="IPR018247">
    <property type="entry name" value="EF_Hand_1_Ca_BS"/>
</dbReference>
<dbReference type="SUPFAM" id="SSF47473">
    <property type="entry name" value="EF-hand"/>
    <property type="match status" value="1"/>
</dbReference>
<dbReference type="PANTHER" id="PTHR10827">
    <property type="entry name" value="RETICULOCALBIN"/>
    <property type="match status" value="1"/>
</dbReference>
<dbReference type="AlphaFoldDB" id="A0A917ZZJ0"/>
<evidence type="ECO:0000313" key="5">
    <source>
        <dbReference type="Proteomes" id="UP000660745"/>
    </source>
</evidence>